<name>A0A4Y2P5B2_ARAVE</name>
<sequence length="110" mass="12747">MFGTFVISIHISLVILTSRFEATRGLFWADLAIFNLGLMTRTTPELEPPFQASAPHRWENVWTPTYDLTCNRPHTRRIFSGIWFRTWSPPAPRPRPYYLATAASSIHIRT</sequence>
<gene>
    <name evidence="2" type="ORF">AVEN_20430_1</name>
</gene>
<evidence type="ECO:0000256" key="1">
    <source>
        <dbReference type="SAM" id="SignalP"/>
    </source>
</evidence>
<reference evidence="2 3" key="1">
    <citation type="journal article" date="2019" name="Sci. Rep.">
        <title>Orb-weaving spider Araneus ventricosus genome elucidates the spidroin gene catalogue.</title>
        <authorList>
            <person name="Kono N."/>
            <person name="Nakamura H."/>
            <person name="Ohtoshi R."/>
            <person name="Moran D.A.P."/>
            <person name="Shinohara A."/>
            <person name="Yoshida Y."/>
            <person name="Fujiwara M."/>
            <person name="Mori M."/>
            <person name="Tomita M."/>
            <person name="Arakawa K."/>
        </authorList>
    </citation>
    <scope>NUCLEOTIDE SEQUENCE [LARGE SCALE GENOMIC DNA]</scope>
</reference>
<keyword evidence="1" id="KW-0732">Signal</keyword>
<evidence type="ECO:0000313" key="3">
    <source>
        <dbReference type="Proteomes" id="UP000499080"/>
    </source>
</evidence>
<evidence type="ECO:0000313" key="2">
    <source>
        <dbReference type="EMBL" id="GBN45487.1"/>
    </source>
</evidence>
<dbReference type="Proteomes" id="UP000499080">
    <property type="component" value="Unassembled WGS sequence"/>
</dbReference>
<feature type="signal peptide" evidence="1">
    <location>
        <begin position="1"/>
        <end position="25"/>
    </location>
</feature>
<dbReference type="EMBL" id="BGPR01010309">
    <property type="protein sequence ID" value="GBN45487.1"/>
    <property type="molecule type" value="Genomic_DNA"/>
</dbReference>
<dbReference type="AlphaFoldDB" id="A0A4Y2P5B2"/>
<keyword evidence="3" id="KW-1185">Reference proteome</keyword>
<organism evidence="2 3">
    <name type="scientific">Araneus ventricosus</name>
    <name type="common">Orbweaver spider</name>
    <name type="synonym">Epeira ventricosa</name>
    <dbReference type="NCBI Taxonomy" id="182803"/>
    <lineage>
        <taxon>Eukaryota</taxon>
        <taxon>Metazoa</taxon>
        <taxon>Ecdysozoa</taxon>
        <taxon>Arthropoda</taxon>
        <taxon>Chelicerata</taxon>
        <taxon>Arachnida</taxon>
        <taxon>Araneae</taxon>
        <taxon>Araneomorphae</taxon>
        <taxon>Entelegynae</taxon>
        <taxon>Araneoidea</taxon>
        <taxon>Araneidae</taxon>
        <taxon>Araneus</taxon>
    </lineage>
</organism>
<accession>A0A4Y2P5B2</accession>
<protein>
    <submittedName>
        <fullName evidence="2">Uncharacterized protein</fullName>
    </submittedName>
</protein>
<feature type="chain" id="PRO_5021491253" evidence="1">
    <location>
        <begin position="26"/>
        <end position="110"/>
    </location>
</feature>
<comment type="caution">
    <text evidence="2">The sequence shown here is derived from an EMBL/GenBank/DDBJ whole genome shotgun (WGS) entry which is preliminary data.</text>
</comment>
<proteinExistence type="predicted"/>